<proteinExistence type="predicted"/>
<keyword evidence="3" id="KW-1185">Reference proteome</keyword>
<dbReference type="Proteomes" id="UP000007800">
    <property type="component" value="Unassembled WGS sequence"/>
</dbReference>
<dbReference type="EMBL" id="GG677182">
    <property type="protein sequence ID" value="EER10873.1"/>
    <property type="molecule type" value="Genomic_DNA"/>
</dbReference>
<evidence type="ECO:0000313" key="2">
    <source>
        <dbReference type="EMBL" id="EER10873.1"/>
    </source>
</evidence>
<dbReference type="EMBL" id="GG680918">
    <property type="protein sequence ID" value="EER05643.1"/>
    <property type="molecule type" value="Genomic_DNA"/>
</dbReference>
<dbReference type="InParanoid" id="C5KXC0"/>
<gene>
    <name evidence="1" type="ORF">Pmar_PMAR011671</name>
    <name evidence="2" type="ORF">Pmar_PMAR017248</name>
</gene>
<dbReference type="RefSeq" id="XP_002773827.1">
    <property type="nucleotide sequence ID" value="XM_002773781.1"/>
</dbReference>
<sequence>MKRRERLQRGGEEEVLAADLKHMDDVIKETQDMGPADDLEDAHSEESVQILKARGELENAEKILLAGNQEDLLREIQGEVRAAVKGRDEVHDEPEEEF</sequence>
<reference evidence="2 3" key="1">
    <citation type="submission" date="2008-07" db="EMBL/GenBank/DDBJ databases">
        <authorList>
            <person name="El-Sayed N."/>
            <person name="Caler E."/>
            <person name="Inman J."/>
            <person name="Amedeo P."/>
            <person name="Hass B."/>
            <person name="Wortman J."/>
        </authorList>
    </citation>
    <scope>NUCLEOTIDE SEQUENCE [LARGE SCALE GENOMIC DNA]</scope>
    <source>
        <strain evidence="2">ATCC 50983</strain>
        <strain evidence="3">ATCC 50983 / TXsc</strain>
    </source>
</reference>
<protein>
    <submittedName>
        <fullName evidence="2">Uncharacterized protein</fullName>
    </submittedName>
</protein>
<accession>C5KXC0</accession>
<name>C5KXC0_PERM5</name>
<dbReference type="RefSeq" id="XP_002779078.1">
    <property type="nucleotide sequence ID" value="XM_002779032.1"/>
</dbReference>
<dbReference type="GeneID" id="9042618"/>
<dbReference type="GeneID" id="9055576"/>
<dbReference type="AlphaFoldDB" id="C5KXC0"/>
<organism evidence="3">
    <name type="scientific">Perkinsus marinus (strain ATCC 50983 / TXsc)</name>
    <dbReference type="NCBI Taxonomy" id="423536"/>
    <lineage>
        <taxon>Eukaryota</taxon>
        <taxon>Sar</taxon>
        <taxon>Alveolata</taxon>
        <taxon>Perkinsozoa</taxon>
        <taxon>Perkinsea</taxon>
        <taxon>Perkinsida</taxon>
        <taxon>Perkinsidae</taxon>
        <taxon>Perkinsus</taxon>
    </lineage>
</organism>
<evidence type="ECO:0000313" key="3">
    <source>
        <dbReference type="Proteomes" id="UP000007800"/>
    </source>
</evidence>
<evidence type="ECO:0000313" key="1">
    <source>
        <dbReference type="EMBL" id="EER05643.1"/>
    </source>
</evidence>